<protein>
    <submittedName>
        <fullName evidence="1">Uncharacterized protein</fullName>
    </submittedName>
</protein>
<evidence type="ECO:0000313" key="2">
    <source>
        <dbReference type="Proteomes" id="UP000245124"/>
    </source>
</evidence>
<comment type="caution">
    <text evidence="1">The sequence shown here is derived from an EMBL/GenBank/DDBJ whole genome shotgun (WGS) entry which is preliminary data.</text>
</comment>
<name>A0A2R5G3Y0_NOSCO</name>
<gene>
    <name evidence="1" type="ORF">NIES4072_64730</name>
</gene>
<proteinExistence type="predicted"/>
<dbReference type="Proteomes" id="UP000245124">
    <property type="component" value="Unassembled WGS sequence"/>
</dbReference>
<accession>A0A2R5G3Y0</accession>
<sequence length="86" mass="10010">MHELIACGFYKKTTPNGKKVFDKNALALAPLKEVRHKLSLLSEYPNRAARFKVPALWVDAWCQRCFVSFTEMVKWRRVIQRDATSP</sequence>
<dbReference type="EMBL" id="BDUD01000002">
    <property type="protein sequence ID" value="GBG22761.1"/>
    <property type="molecule type" value="Genomic_DNA"/>
</dbReference>
<organism evidence="1 2">
    <name type="scientific">Nostoc commune NIES-4072</name>
    <dbReference type="NCBI Taxonomy" id="2005467"/>
    <lineage>
        <taxon>Bacteria</taxon>
        <taxon>Bacillati</taxon>
        <taxon>Cyanobacteriota</taxon>
        <taxon>Cyanophyceae</taxon>
        <taxon>Nostocales</taxon>
        <taxon>Nostocaceae</taxon>
        <taxon>Nostoc</taxon>
    </lineage>
</organism>
<dbReference type="AlphaFoldDB" id="A0A2R5G3Y0"/>
<evidence type="ECO:0000313" key="1">
    <source>
        <dbReference type="EMBL" id="GBG22761.1"/>
    </source>
</evidence>
<reference evidence="1 2" key="1">
    <citation type="submission" date="2017-06" db="EMBL/GenBank/DDBJ databases">
        <title>Genome sequencing of cyanobaciteial culture collection at National Institute for Environmental Studies (NIES).</title>
        <authorList>
            <person name="Hirose Y."/>
            <person name="Shimura Y."/>
            <person name="Fujisawa T."/>
            <person name="Nakamura Y."/>
            <person name="Kawachi M."/>
        </authorList>
    </citation>
    <scope>NUCLEOTIDE SEQUENCE [LARGE SCALE GENOMIC DNA]</scope>
    <source>
        <strain evidence="1 2">NIES-4072</strain>
    </source>
</reference>
<dbReference type="RefSeq" id="WP_109012819.1">
    <property type="nucleotide sequence ID" value="NZ_BDUD01000002.1"/>
</dbReference>
<keyword evidence="2" id="KW-1185">Reference proteome</keyword>
<dbReference type="OrthoDB" id="455810at2"/>